<evidence type="ECO:0000313" key="8">
    <source>
        <dbReference type="Proteomes" id="UP001351900"/>
    </source>
</evidence>
<dbReference type="InterPro" id="IPR000343">
    <property type="entry name" value="4pyrrol_synth_GluRdtase"/>
</dbReference>
<dbReference type="PIRSF" id="PIRSF000445">
    <property type="entry name" value="4pyrrol_synth_GluRdtase"/>
    <property type="match status" value="1"/>
</dbReference>
<dbReference type="InterPro" id="IPR036291">
    <property type="entry name" value="NAD(P)-bd_dom_sf"/>
</dbReference>
<comment type="caution">
    <text evidence="7">The sequence shown here is derived from an EMBL/GenBank/DDBJ whole genome shotgun (WGS) entry which is preliminary data.</text>
</comment>
<dbReference type="Pfam" id="PF01488">
    <property type="entry name" value="Shikimate_DH"/>
    <property type="match status" value="1"/>
</dbReference>
<reference evidence="7 8" key="1">
    <citation type="submission" date="2024-01" db="EMBL/GenBank/DDBJ databases">
        <title>the genome sequence of strain Microbacterium schleiferi NBRC 15075.</title>
        <authorList>
            <person name="Ding Y."/>
            <person name="Zhang G."/>
        </authorList>
    </citation>
    <scope>NUCLEOTIDE SEQUENCE [LARGE SCALE GENOMIC DNA]</scope>
    <source>
        <strain evidence="7 8">NBRC 15075</strain>
    </source>
</reference>
<keyword evidence="1 4" id="KW-0521">NADP</keyword>
<evidence type="ECO:0000256" key="4">
    <source>
        <dbReference type="HAMAP-Rule" id="MF_00087"/>
    </source>
</evidence>
<keyword evidence="8" id="KW-1185">Reference proteome</keyword>
<feature type="domain" description="Glutamyl-tRNA reductase N-terminal" evidence="6">
    <location>
        <begin position="6"/>
        <end position="157"/>
    </location>
</feature>
<feature type="binding site" evidence="4">
    <location>
        <position position="122"/>
    </location>
    <ligand>
        <name>substrate</name>
    </ligand>
</feature>
<feature type="binding site" evidence="4">
    <location>
        <begin position="116"/>
        <end position="118"/>
    </location>
    <ligand>
        <name>substrate</name>
    </ligand>
</feature>
<dbReference type="InterPro" id="IPR036343">
    <property type="entry name" value="GluRdtase_N_sf"/>
</dbReference>
<dbReference type="SUPFAM" id="SSF69742">
    <property type="entry name" value="Glutamyl tRNA-reductase catalytic, N-terminal domain"/>
    <property type="match status" value="1"/>
</dbReference>
<keyword evidence="3 4" id="KW-0627">Porphyrin biosynthesis</keyword>
<dbReference type="SUPFAM" id="SSF51735">
    <property type="entry name" value="NAD(P)-binding Rossmann-fold domains"/>
    <property type="match status" value="1"/>
</dbReference>
<comment type="similarity">
    <text evidence="4">Belongs to the glutamyl-tRNA reductase family.</text>
</comment>
<evidence type="ECO:0000259" key="6">
    <source>
        <dbReference type="Pfam" id="PF05201"/>
    </source>
</evidence>
<dbReference type="EC" id="1.2.1.70" evidence="4"/>
<comment type="subunit">
    <text evidence="4">Homodimer.</text>
</comment>
<comment type="catalytic activity">
    <reaction evidence="4">
        <text>(S)-4-amino-5-oxopentanoate + tRNA(Glu) + NADP(+) = L-glutamyl-tRNA(Glu) + NADPH + H(+)</text>
        <dbReference type="Rhea" id="RHEA:12344"/>
        <dbReference type="Rhea" id="RHEA-COMP:9663"/>
        <dbReference type="Rhea" id="RHEA-COMP:9680"/>
        <dbReference type="ChEBI" id="CHEBI:15378"/>
        <dbReference type="ChEBI" id="CHEBI:57501"/>
        <dbReference type="ChEBI" id="CHEBI:57783"/>
        <dbReference type="ChEBI" id="CHEBI:58349"/>
        <dbReference type="ChEBI" id="CHEBI:78442"/>
        <dbReference type="ChEBI" id="CHEBI:78520"/>
        <dbReference type="EC" id="1.2.1.70"/>
    </reaction>
</comment>
<dbReference type="NCBIfam" id="NF000750">
    <property type="entry name" value="PRK00045.3-4"/>
    <property type="match status" value="1"/>
</dbReference>
<feature type="binding site" evidence="4">
    <location>
        <position position="111"/>
    </location>
    <ligand>
        <name>substrate</name>
    </ligand>
</feature>
<evidence type="ECO:0000259" key="5">
    <source>
        <dbReference type="Pfam" id="PF01488"/>
    </source>
</evidence>
<dbReference type="Gene3D" id="3.30.460.30">
    <property type="entry name" value="Glutamyl-tRNA reductase, N-terminal domain"/>
    <property type="match status" value="1"/>
</dbReference>
<feature type="site" description="Important for activity" evidence="4">
    <location>
        <position position="101"/>
    </location>
</feature>
<dbReference type="GO" id="GO:0008883">
    <property type="term" value="F:glutamyl-tRNA reductase activity"/>
    <property type="evidence" value="ECO:0007669"/>
    <property type="project" value="UniProtKB-EC"/>
</dbReference>
<dbReference type="EMBL" id="JAZHOV010000007">
    <property type="protein sequence ID" value="MEF2255951.1"/>
    <property type="molecule type" value="Genomic_DNA"/>
</dbReference>
<feature type="binding site" evidence="4">
    <location>
        <begin position="191"/>
        <end position="196"/>
    </location>
    <ligand>
        <name>NADP(+)</name>
        <dbReference type="ChEBI" id="CHEBI:58349"/>
    </ligand>
</feature>
<dbReference type="InterPro" id="IPR006151">
    <property type="entry name" value="Shikm_DH/Glu-tRNA_Rdtase"/>
</dbReference>
<keyword evidence="2 4" id="KW-0560">Oxidoreductase</keyword>
<name>A0ABU7V8E2_9MICO</name>
<dbReference type="PANTHER" id="PTHR43013">
    <property type="entry name" value="GLUTAMYL-TRNA REDUCTASE"/>
    <property type="match status" value="1"/>
</dbReference>
<dbReference type="Pfam" id="PF05201">
    <property type="entry name" value="GlutR_N"/>
    <property type="match status" value="1"/>
</dbReference>
<comment type="pathway">
    <text evidence="4">Porphyrin-containing compound metabolism; protoporphyrin-IX biosynthesis; 5-aminolevulinate from L-glutamyl-tRNA(Glu): step 1/2.</text>
</comment>
<feature type="domain" description="Quinate/shikimate 5-dehydrogenase/glutamyl-tRNA reductase" evidence="5">
    <location>
        <begin position="173"/>
        <end position="303"/>
    </location>
</feature>
<organism evidence="7 8">
    <name type="scientific">Microbacterium schleiferi</name>
    <dbReference type="NCBI Taxonomy" id="69362"/>
    <lineage>
        <taxon>Bacteria</taxon>
        <taxon>Bacillati</taxon>
        <taxon>Actinomycetota</taxon>
        <taxon>Actinomycetes</taxon>
        <taxon>Micrococcales</taxon>
        <taxon>Microbacteriaceae</taxon>
        <taxon>Microbacterium</taxon>
    </lineage>
</organism>
<dbReference type="PANTHER" id="PTHR43013:SF1">
    <property type="entry name" value="GLUTAMYL-TRNA REDUCTASE"/>
    <property type="match status" value="1"/>
</dbReference>
<dbReference type="InterPro" id="IPR015895">
    <property type="entry name" value="4pyrrol_synth_GluRdtase_N"/>
</dbReference>
<gene>
    <name evidence="4" type="primary">hemA</name>
    <name evidence="7" type="ORF">V2V91_12530</name>
</gene>
<dbReference type="HAMAP" id="MF_00087">
    <property type="entry name" value="Glu_tRNA_reductase"/>
    <property type="match status" value="1"/>
</dbReference>
<proteinExistence type="inferred from homology"/>
<evidence type="ECO:0000256" key="3">
    <source>
        <dbReference type="ARBA" id="ARBA00023244"/>
    </source>
</evidence>
<protein>
    <recommendedName>
        <fullName evidence="4">Glutamyl-tRNA reductase</fullName>
        <shortName evidence="4">GluTR</shortName>
        <ecNumber evidence="4">1.2.1.70</ecNumber>
    </recommendedName>
</protein>
<evidence type="ECO:0000256" key="1">
    <source>
        <dbReference type="ARBA" id="ARBA00022857"/>
    </source>
</evidence>
<accession>A0ABU7V8E2</accession>
<comment type="function">
    <text evidence="4">Catalyzes the NADPH-dependent reduction of glutamyl-tRNA(Glu) to glutamate 1-semialdehyde (GSA).</text>
</comment>
<evidence type="ECO:0000256" key="2">
    <source>
        <dbReference type="ARBA" id="ARBA00023002"/>
    </source>
</evidence>
<feature type="binding site" evidence="4">
    <location>
        <begin position="46"/>
        <end position="49"/>
    </location>
    <ligand>
        <name>substrate</name>
    </ligand>
</feature>
<evidence type="ECO:0000313" key="7">
    <source>
        <dbReference type="EMBL" id="MEF2255951.1"/>
    </source>
</evidence>
<dbReference type="RefSeq" id="WP_331792097.1">
    <property type="nucleotide sequence ID" value="NZ_BAAAUO010000012.1"/>
</dbReference>
<dbReference type="Proteomes" id="UP001351900">
    <property type="component" value="Unassembled WGS sequence"/>
</dbReference>
<feature type="active site" description="Nucleophile" evidence="4">
    <location>
        <position position="47"/>
    </location>
</feature>
<comment type="domain">
    <text evidence="4">Possesses an unusual extended V-shaped dimeric structure with each monomer consisting of three distinct domains arranged along a curved 'spinal' alpha-helix. The N-terminal catalytic domain specifically recognizes the glutamate moiety of the substrate. The second domain is the NADPH-binding domain, and the third C-terminal domain is responsible for dimerization.</text>
</comment>
<dbReference type="Gene3D" id="3.40.50.720">
    <property type="entry name" value="NAD(P)-binding Rossmann-like Domain"/>
    <property type="match status" value="1"/>
</dbReference>
<sequence>MLVCLSANHRATPFASLERLAEVGGEVRRDIPLAHESIGGAVVLATCNRFEAYLDIDPDEGHSAESAVTAALSELADASGIDYRELRETLDVTVGNRVAHHLFAVASGLDSVVVGEDEIAGQVTRAYEDARGEGMTTRALEHLFERAKETSRTVKNSARVGESGRSLVRLALELASSRIADWSSARVLLIGTGQYAAAALAALRVRGARGIRVHSASGRGPAFAQRHGLIPVDPESFPAEIASADVIVTCTTRVVLGGDELDAGRAAVTAAAERLLVIDLGMPRNVSGDVQARHGVEVLDLETIRLHAPLDEFASLADAKAIVADAALRHAGAGRVHDVAPAVRAARGWVQQLLDAEIARLPENPSESSLKTERALRHFAGVIMHHVVARGHTLASSGEGERWSAAVETVFSEAPNPGT</sequence>
<comment type="miscellaneous">
    <text evidence="4">During catalysis, the active site Cys acts as a nucleophile attacking the alpha-carbonyl group of tRNA-bound glutamate with the formation of a thioester intermediate between enzyme and glutamate, and the concomitant release of tRNA(Glu). The thioester intermediate is finally reduced by direct hydride transfer from NADPH, to form the product GSA.</text>
</comment>